<accession>A0ABT0Q8A6</accession>
<keyword evidence="3" id="KW-1185">Reference proteome</keyword>
<sequence length="65" mass="6871">MKTVLCLAMFIGFLISTGALLNAQSYPIGACILPSGQWCIPPSTGYPGSICSCLTEDGWMEGIQN</sequence>
<proteinExistence type="predicted"/>
<dbReference type="RefSeq" id="WP_249712157.1">
    <property type="nucleotide sequence ID" value="NZ_JAMFMB010000027.1"/>
</dbReference>
<dbReference type="Proteomes" id="UP001203880">
    <property type="component" value="Unassembled WGS sequence"/>
</dbReference>
<dbReference type="EMBL" id="JAMFMB010000027">
    <property type="protein sequence ID" value="MCL6285403.1"/>
    <property type="molecule type" value="Genomic_DNA"/>
</dbReference>
<keyword evidence="1" id="KW-0732">Signal</keyword>
<feature type="chain" id="PRO_5045759229" evidence="1">
    <location>
        <begin position="22"/>
        <end position="65"/>
    </location>
</feature>
<name>A0ABT0Q8A6_9RHOB</name>
<protein>
    <submittedName>
        <fullName evidence="2">Uncharacterized protein</fullName>
    </submittedName>
</protein>
<gene>
    <name evidence="2" type="ORF">M3P21_17885</name>
</gene>
<organism evidence="2 3">
    <name type="scientific">Ruegeria spongiae</name>
    <dbReference type="NCBI Taxonomy" id="2942209"/>
    <lineage>
        <taxon>Bacteria</taxon>
        <taxon>Pseudomonadati</taxon>
        <taxon>Pseudomonadota</taxon>
        <taxon>Alphaproteobacteria</taxon>
        <taxon>Rhodobacterales</taxon>
        <taxon>Roseobacteraceae</taxon>
        <taxon>Ruegeria</taxon>
    </lineage>
</organism>
<reference evidence="2" key="1">
    <citation type="submission" date="2022-05" db="EMBL/GenBank/DDBJ databases">
        <authorList>
            <person name="Park J.-S."/>
        </authorList>
    </citation>
    <scope>NUCLEOTIDE SEQUENCE</scope>
    <source>
        <strain evidence="2">2012CJ41-6</strain>
    </source>
</reference>
<evidence type="ECO:0000313" key="3">
    <source>
        <dbReference type="Proteomes" id="UP001203880"/>
    </source>
</evidence>
<comment type="caution">
    <text evidence="2">The sequence shown here is derived from an EMBL/GenBank/DDBJ whole genome shotgun (WGS) entry which is preliminary data.</text>
</comment>
<evidence type="ECO:0000313" key="2">
    <source>
        <dbReference type="EMBL" id="MCL6285403.1"/>
    </source>
</evidence>
<evidence type="ECO:0000256" key="1">
    <source>
        <dbReference type="SAM" id="SignalP"/>
    </source>
</evidence>
<feature type="signal peptide" evidence="1">
    <location>
        <begin position="1"/>
        <end position="21"/>
    </location>
</feature>